<comment type="caution">
    <text evidence="1">The sequence shown here is derived from an EMBL/GenBank/DDBJ whole genome shotgun (WGS) entry which is preliminary data.</text>
</comment>
<evidence type="ECO:0000313" key="1">
    <source>
        <dbReference type="EMBL" id="GAA4787246.1"/>
    </source>
</evidence>
<dbReference type="EMBL" id="BAABIQ010000008">
    <property type="protein sequence ID" value="GAA4787246.1"/>
    <property type="molecule type" value="Genomic_DNA"/>
</dbReference>
<gene>
    <name evidence="1" type="ORF">GCM10023231_14180</name>
</gene>
<reference evidence="2" key="1">
    <citation type="journal article" date="2019" name="Int. J. Syst. Evol. Microbiol.">
        <title>The Global Catalogue of Microorganisms (GCM) 10K type strain sequencing project: providing services to taxonomists for standard genome sequencing and annotation.</title>
        <authorList>
            <consortium name="The Broad Institute Genomics Platform"/>
            <consortium name="The Broad Institute Genome Sequencing Center for Infectious Disease"/>
            <person name="Wu L."/>
            <person name="Ma J."/>
        </authorList>
    </citation>
    <scope>NUCLEOTIDE SEQUENCE [LARGE SCALE GENOMIC DNA]</scope>
    <source>
        <strain evidence="2">JCM 18200</strain>
    </source>
</reference>
<name>A0ABP9AX69_9SPHI</name>
<protein>
    <recommendedName>
        <fullName evidence="3">ATP-dependent DNA helicase RecG C-terminal domain-containing protein</fullName>
    </recommendedName>
</protein>
<evidence type="ECO:0008006" key="3">
    <source>
        <dbReference type="Google" id="ProtNLM"/>
    </source>
</evidence>
<proteinExistence type="predicted"/>
<keyword evidence="2" id="KW-1185">Reference proteome</keyword>
<evidence type="ECO:0000313" key="2">
    <source>
        <dbReference type="Proteomes" id="UP001501411"/>
    </source>
</evidence>
<organism evidence="1 2">
    <name type="scientific">Olivibacter ginsenosidimutans</name>
    <dbReference type="NCBI Taxonomy" id="1176537"/>
    <lineage>
        <taxon>Bacteria</taxon>
        <taxon>Pseudomonadati</taxon>
        <taxon>Bacteroidota</taxon>
        <taxon>Sphingobacteriia</taxon>
        <taxon>Sphingobacteriales</taxon>
        <taxon>Sphingobacteriaceae</taxon>
        <taxon>Olivibacter</taxon>
    </lineage>
</organism>
<dbReference type="Proteomes" id="UP001501411">
    <property type="component" value="Unassembled WGS sequence"/>
</dbReference>
<sequence length="393" mass="45879">MIEISIPKNVTISKIAELYNQYINTGDNFLDLNLKLPSSFDKYTYGLLGDLLKFVITLNTKSNIETVIFDDDVANIDSFYDQEYAYPIVSLLWNTSAFIDKNNVNIKSKLREKQNEFFIKMNSLSRLKGNKYIFTNTDHLPQSKGLIRLFENQNGFNDDENQIKQNIRKIFDEYILTFNKKNKYEFEGILDDIGAIVYELTKNTYEWGRTDENMIEIPASIRGVYFRFHKNKIDTVLNEYVDTPIYSFFKHPFVNQNCLNELNQIYYLEILVFDSGVGFIDKFFQKGNSTNLDIIKKCLVKNQTSSVSNLKSKKGMGLDRILNILNKKGFVKIQTDKYSVYRDLIKDIYKPIDIQKLDDLKLEDWNNNNFSTNNIAKSQGSFISILYPFKSNN</sequence>
<accession>A0ABP9AX69</accession>
<dbReference type="RefSeq" id="WP_345231065.1">
    <property type="nucleotide sequence ID" value="NZ_BAABIQ010000008.1"/>
</dbReference>